<dbReference type="EMBL" id="JAVRRL010000064">
    <property type="protein sequence ID" value="KAK5109477.1"/>
    <property type="molecule type" value="Genomic_DNA"/>
</dbReference>
<dbReference type="InterPro" id="IPR029058">
    <property type="entry name" value="AB_hydrolase_fold"/>
</dbReference>
<dbReference type="InterPro" id="IPR013094">
    <property type="entry name" value="AB_hydrolase_3"/>
</dbReference>
<evidence type="ECO:0000256" key="1">
    <source>
        <dbReference type="SAM" id="MobiDB-lite"/>
    </source>
</evidence>
<dbReference type="GO" id="GO:0016787">
    <property type="term" value="F:hydrolase activity"/>
    <property type="evidence" value="ECO:0007669"/>
    <property type="project" value="InterPro"/>
</dbReference>
<dbReference type="Pfam" id="PF07859">
    <property type="entry name" value="Abhydrolase_3"/>
    <property type="match status" value="1"/>
</dbReference>
<evidence type="ECO:0000259" key="2">
    <source>
        <dbReference type="Pfam" id="PF07859"/>
    </source>
</evidence>
<organism evidence="3 4">
    <name type="scientific">Meristemomyces frigidus</name>
    <dbReference type="NCBI Taxonomy" id="1508187"/>
    <lineage>
        <taxon>Eukaryota</taxon>
        <taxon>Fungi</taxon>
        <taxon>Dikarya</taxon>
        <taxon>Ascomycota</taxon>
        <taxon>Pezizomycotina</taxon>
        <taxon>Dothideomycetes</taxon>
        <taxon>Dothideomycetidae</taxon>
        <taxon>Mycosphaerellales</taxon>
        <taxon>Teratosphaeriaceae</taxon>
        <taxon>Meristemomyces</taxon>
    </lineage>
</organism>
<dbReference type="SUPFAM" id="SSF53474">
    <property type="entry name" value="alpha/beta-Hydrolases"/>
    <property type="match status" value="1"/>
</dbReference>
<dbReference type="Gene3D" id="3.40.50.1820">
    <property type="entry name" value="alpha/beta hydrolase"/>
    <property type="match status" value="1"/>
</dbReference>
<reference evidence="3" key="1">
    <citation type="submission" date="2023-08" db="EMBL/GenBank/DDBJ databases">
        <title>Black Yeasts Isolated from many extreme environments.</title>
        <authorList>
            <person name="Coleine C."/>
            <person name="Stajich J.E."/>
            <person name="Selbmann L."/>
        </authorList>
    </citation>
    <scope>NUCLEOTIDE SEQUENCE</scope>
    <source>
        <strain evidence="3">CCFEE 5401</strain>
    </source>
</reference>
<comment type="caution">
    <text evidence="3">The sequence shown here is derived from an EMBL/GenBank/DDBJ whole genome shotgun (WGS) entry which is preliminary data.</text>
</comment>
<gene>
    <name evidence="3" type="ORF">LTR62_007037</name>
</gene>
<dbReference type="AlphaFoldDB" id="A0AAN7TBG7"/>
<dbReference type="Proteomes" id="UP001310890">
    <property type="component" value="Unassembled WGS sequence"/>
</dbReference>
<proteinExistence type="predicted"/>
<feature type="region of interest" description="Disordered" evidence="1">
    <location>
        <begin position="1"/>
        <end position="21"/>
    </location>
</feature>
<evidence type="ECO:0000313" key="3">
    <source>
        <dbReference type="EMBL" id="KAK5109477.1"/>
    </source>
</evidence>
<evidence type="ECO:0000313" key="4">
    <source>
        <dbReference type="Proteomes" id="UP001310890"/>
    </source>
</evidence>
<name>A0AAN7TBG7_9PEZI</name>
<sequence length="364" mass="41080">MLTSRSIHQPRPGRHPSNVRPSILLYLPPGPVEYVGNHDHNALERLTAELPCQIVELNYRLDATHPYPTPIHDVLTGYDWVLQNLLPKRAIARPGRADHIGRIVVYGELIGGGLAAMLALTECRSGQPGIVAAALRNPVIDWVDLPLDTAVDRENRGYDSPQSLDTVHQLVRVREQLFTKPEHYFDSFASPMLFLRSVGQDIPSRVHQQPALDDMTQLMLHNREEYGDYTATAKEAQMAAEADSVQSQPQRKRAKLYPSPTLGLRLPAFHIHADKTSPLHPQAEEFARRLKQSHVRQASRADFGRKVLTEEEVKLLSGVEKQEYEDRQAHAKSMVHFSDVSKPSRSRALHLDVDAVTWLRKELS</sequence>
<protein>
    <recommendedName>
        <fullName evidence="2">Alpha/beta hydrolase fold-3 domain-containing protein</fullName>
    </recommendedName>
</protein>
<accession>A0AAN7TBG7</accession>
<feature type="domain" description="Alpha/beta hydrolase fold-3" evidence="2">
    <location>
        <begin position="38"/>
        <end position="159"/>
    </location>
</feature>